<dbReference type="OrthoDB" id="2379922at2"/>
<sequence length="431" mass="45889">MPDPGRPEAAGSVSGAGPGIRLGDRVHHARKRFFLGTHRTATPEETLERIRPHLLACGITRLADVTGLDRIGIHTVLGHRPNSPTLSNSAGKGFSLAAATVSAAMEGIELFHAETVGLPPVECAWNDLPADGHIPVERLAGTRHGAFRTDLAEHWVWGWDLIGGRPAAAPWTAVAMLGPPGGRGLRNLFAMGTNGLASGNHILEAVAAALYEVIERDAVACWRYAGNRHGILTPRVALETVDSPAVQDLVRRFAAAGIVPLLYDVTADTGVPTYMAIVYDKDFRHGGMYRGYGTHLEPAVAMCRALTEAVQSRLVLIAGSRDDHFRRDVLRNQGADTPAQVAGLEAAPATVHGRAHPDRSTPTFEGDIAVLLGCLRRVGIEQAIAFDLTKPEMGIPVARVVVPGLEGYNFDFYTPGARPVAFAEALRAGAA</sequence>
<dbReference type="PROSITE" id="PS51664">
    <property type="entry name" value="YCAO"/>
    <property type="match status" value="1"/>
</dbReference>
<evidence type="ECO:0000259" key="2">
    <source>
        <dbReference type="PROSITE" id="PS51664"/>
    </source>
</evidence>
<dbReference type="PANTHER" id="PTHR37809">
    <property type="entry name" value="RIBOSOMAL PROTEIN S12 METHYLTHIOTRANSFERASE ACCESSORY FACTOR YCAO"/>
    <property type="match status" value="1"/>
</dbReference>
<dbReference type="KEGG" id="azz:DEW08_09130"/>
<feature type="region of interest" description="Disordered" evidence="1">
    <location>
        <begin position="1"/>
        <end position="22"/>
    </location>
</feature>
<dbReference type="Proteomes" id="UP000245629">
    <property type="component" value="Chromosome 2"/>
</dbReference>
<dbReference type="Gene3D" id="3.30.1330.230">
    <property type="match status" value="2"/>
</dbReference>
<evidence type="ECO:0000313" key="4">
    <source>
        <dbReference type="Proteomes" id="UP000245629"/>
    </source>
</evidence>
<proteinExistence type="predicted"/>
<dbReference type="InterPro" id="IPR003776">
    <property type="entry name" value="YcaO-like_dom"/>
</dbReference>
<accession>A0A2S2CPG8</accession>
<reference evidence="4" key="1">
    <citation type="submission" date="2018-05" db="EMBL/GenBank/DDBJ databases">
        <title>Azospirillum thermophila sp. nov., a novel isolated from hot spring.</title>
        <authorList>
            <person name="Zhao Z."/>
        </authorList>
    </citation>
    <scope>NUCLEOTIDE SEQUENCE [LARGE SCALE GENOMIC DNA]</scope>
    <source>
        <strain evidence="4">CFH 70021</strain>
    </source>
</reference>
<evidence type="ECO:0000313" key="3">
    <source>
        <dbReference type="EMBL" id="AWK86382.1"/>
    </source>
</evidence>
<dbReference type="NCBIfam" id="TIGR00702">
    <property type="entry name" value="YcaO-type kinase domain"/>
    <property type="match status" value="1"/>
</dbReference>
<gene>
    <name evidence="3" type="ORF">DEW08_09130</name>
</gene>
<dbReference type="RefSeq" id="WP_109326433.1">
    <property type="nucleotide sequence ID" value="NZ_CP029353.1"/>
</dbReference>
<dbReference type="PANTHER" id="PTHR37809:SF1">
    <property type="entry name" value="RIBOSOMAL PROTEIN S12 METHYLTHIOTRANSFERASE ACCESSORY FACTOR YCAO"/>
    <property type="match status" value="1"/>
</dbReference>
<protein>
    <recommendedName>
        <fullName evidence="2">YcaO domain-containing protein</fullName>
    </recommendedName>
</protein>
<dbReference type="EMBL" id="CP029353">
    <property type="protein sequence ID" value="AWK86382.1"/>
    <property type="molecule type" value="Genomic_DNA"/>
</dbReference>
<feature type="domain" description="YcaO" evidence="2">
    <location>
        <begin position="91"/>
        <end position="431"/>
    </location>
</feature>
<dbReference type="AlphaFoldDB" id="A0A2S2CPG8"/>
<organism evidence="3 4">
    <name type="scientific">Azospirillum thermophilum</name>
    <dbReference type="NCBI Taxonomy" id="2202148"/>
    <lineage>
        <taxon>Bacteria</taxon>
        <taxon>Pseudomonadati</taxon>
        <taxon>Pseudomonadota</taxon>
        <taxon>Alphaproteobacteria</taxon>
        <taxon>Rhodospirillales</taxon>
        <taxon>Azospirillaceae</taxon>
        <taxon>Azospirillum</taxon>
    </lineage>
</organism>
<evidence type="ECO:0000256" key="1">
    <source>
        <dbReference type="SAM" id="MobiDB-lite"/>
    </source>
</evidence>
<dbReference type="Pfam" id="PF02624">
    <property type="entry name" value="YcaO"/>
    <property type="match status" value="1"/>
</dbReference>
<name>A0A2S2CPG8_9PROT</name>
<keyword evidence="4" id="KW-1185">Reference proteome</keyword>